<gene>
    <name evidence="4" type="primary">CNOT1_2</name>
    <name evidence="4" type="ORF">SK128_026752</name>
</gene>
<feature type="domain" description="CCR4-NOT transcription complex subunit 1 TTP binding" evidence="3">
    <location>
        <begin position="1"/>
        <end position="75"/>
    </location>
</feature>
<dbReference type="Gene3D" id="1.25.40.180">
    <property type="match status" value="1"/>
</dbReference>
<dbReference type="Gene3D" id="1.25.40.840">
    <property type="entry name" value="CCR4-NOT transcription complex subunit 1 TTP binding domain"/>
    <property type="match status" value="1"/>
</dbReference>
<dbReference type="Pfam" id="PF16417">
    <property type="entry name" value="CNOT1_TTP_bind"/>
    <property type="match status" value="1"/>
</dbReference>
<dbReference type="InterPro" id="IPR032193">
    <property type="entry name" value="CNOT1_TTP_bind"/>
</dbReference>
<proteinExistence type="predicted"/>
<keyword evidence="5" id="KW-1185">Reference proteome</keyword>
<evidence type="ECO:0000313" key="4">
    <source>
        <dbReference type="EMBL" id="KAK7066940.1"/>
    </source>
</evidence>
<reference evidence="4 5" key="1">
    <citation type="submission" date="2023-11" db="EMBL/GenBank/DDBJ databases">
        <title>Halocaridina rubra genome assembly.</title>
        <authorList>
            <person name="Smith C."/>
        </authorList>
    </citation>
    <scope>NUCLEOTIDE SEQUENCE [LARGE SCALE GENOMIC DNA]</scope>
    <source>
        <strain evidence="4">EP-1</strain>
        <tissue evidence="4">Whole</tissue>
    </source>
</reference>
<sequence length="383" mass="43121">MALGVALRYVVEALQKPHASKMYYFGVVALDRYRGRLKEFPRYCQHLMAIQHFSEFPPHLIEYIKYGTQSQEPPNRPSGVVLPPSMNVSPSTPAPASTAVVSSGVPPSPAATSVAASVVKTMTSTTTTPTTSAITRPQSGNAAVGSGKPTMTTTNIETLLVATEKEEKVTPPPEHIQDKIAFIFNNLSQVNLPQKCEELREIVSEEYWLWVAQYLVMKRVSIENNFHTLYSLFMDHLKMNNFNAMVCRETLRNIEVLLRADKSTANFSDKSLLKNLGHWMGMLTLAKNKPILHKDIDMKSLLVESYNKGLQEMQYVIPFVAKVMESCAKSRVFKPPNPWTVAIMNVLAELHKEQEMKLHLKFEIEVLCNKLEINLDVSRRSVL</sequence>
<dbReference type="InterPro" id="IPR040398">
    <property type="entry name" value="Not1"/>
</dbReference>
<accession>A0AAN8ZZR5</accession>
<dbReference type="InterPro" id="IPR032191">
    <property type="entry name" value="CNOT1_CAF1_bind"/>
</dbReference>
<organism evidence="4 5">
    <name type="scientific">Halocaridina rubra</name>
    <name type="common">Hawaiian red shrimp</name>
    <dbReference type="NCBI Taxonomy" id="373956"/>
    <lineage>
        <taxon>Eukaryota</taxon>
        <taxon>Metazoa</taxon>
        <taxon>Ecdysozoa</taxon>
        <taxon>Arthropoda</taxon>
        <taxon>Crustacea</taxon>
        <taxon>Multicrustacea</taxon>
        <taxon>Malacostraca</taxon>
        <taxon>Eumalacostraca</taxon>
        <taxon>Eucarida</taxon>
        <taxon>Decapoda</taxon>
        <taxon>Pleocyemata</taxon>
        <taxon>Caridea</taxon>
        <taxon>Atyoidea</taxon>
        <taxon>Atyidae</taxon>
        <taxon>Halocaridina</taxon>
    </lineage>
</organism>
<evidence type="ECO:0000259" key="2">
    <source>
        <dbReference type="Pfam" id="PF16415"/>
    </source>
</evidence>
<evidence type="ECO:0000256" key="1">
    <source>
        <dbReference type="SAM" id="MobiDB-lite"/>
    </source>
</evidence>
<dbReference type="EMBL" id="JAXCGZ010018977">
    <property type="protein sequence ID" value="KAK7066940.1"/>
    <property type="molecule type" value="Genomic_DNA"/>
</dbReference>
<dbReference type="AlphaFoldDB" id="A0AAN8ZZR5"/>
<dbReference type="PANTHER" id="PTHR13162">
    <property type="entry name" value="CCR4-NOT TRANSCRIPTION COMPLEX"/>
    <property type="match status" value="1"/>
</dbReference>
<dbReference type="GO" id="GO:0017148">
    <property type="term" value="P:negative regulation of translation"/>
    <property type="evidence" value="ECO:0007669"/>
    <property type="project" value="InterPro"/>
</dbReference>
<dbReference type="GO" id="GO:0000932">
    <property type="term" value="C:P-body"/>
    <property type="evidence" value="ECO:0007669"/>
    <property type="project" value="TreeGrafter"/>
</dbReference>
<name>A0AAN8ZZR5_HALRR</name>
<evidence type="ECO:0000313" key="5">
    <source>
        <dbReference type="Proteomes" id="UP001381693"/>
    </source>
</evidence>
<feature type="region of interest" description="Disordered" evidence="1">
    <location>
        <begin position="127"/>
        <end position="150"/>
    </location>
</feature>
<protein>
    <submittedName>
        <fullName evidence="4">CCR4-NOT transcription complex subunit 1</fullName>
    </submittedName>
</protein>
<feature type="region of interest" description="Disordered" evidence="1">
    <location>
        <begin position="69"/>
        <end position="94"/>
    </location>
</feature>
<evidence type="ECO:0000259" key="3">
    <source>
        <dbReference type="Pfam" id="PF16417"/>
    </source>
</evidence>
<dbReference type="GO" id="GO:0030015">
    <property type="term" value="C:CCR4-NOT core complex"/>
    <property type="evidence" value="ECO:0007669"/>
    <property type="project" value="InterPro"/>
</dbReference>
<dbReference type="PANTHER" id="PTHR13162:SF8">
    <property type="entry name" value="CCR4-NOT TRANSCRIPTION COMPLEX SUBUNIT 1"/>
    <property type="match status" value="1"/>
</dbReference>
<dbReference type="Pfam" id="PF16415">
    <property type="entry name" value="CNOT1_CAF1_bind"/>
    <property type="match status" value="1"/>
</dbReference>
<dbReference type="InterPro" id="IPR038535">
    <property type="entry name" value="CNOT1_TTP_bind_sf"/>
</dbReference>
<feature type="domain" description="CCR4-NOT transcription complex subunit 1 CAF1-binding" evidence="2">
    <location>
        <begin position="170"/>
        <end position="376"/>
    </location>
</feature>
<dbReference type="Proteomes" id="UP001381693">
    <property type="component" value="Unassembled WGS sequence"/>
</dbReference>
<comment type="caution">
    <text evidence="4">The sequence shown here is derived from an EMBL/GenBank/DDBJ whole genome shotgun (WGS) entry which is preliminary data.</text>
</comment>
<dbReference type="GO" id="GO:0060090">
    <property type="term" value="F:molecular adaptor activity"/>
    <property type="evidence" value="ECO:0007669"/>
    <property type="project" value="TreeGrafter"/>
</dbReference>
<dbReference type="FunFam" id="1.25.40.180:FF:000005">
    <property type="entry name" value="Ccr4-not transcription complex subunit 1 isoform"/>
    <property type="match status" value="1"/>
</dbReference>
<dbReference type="GO" id="GO:0000288">
    <property type="term" value="P:nuclear-transcribed mRNA catabolic process, deadenylation-dependent decay"/>
    <property type="evidence" value="ECO:0007669"/>
    <property type="project" value="TreeGrafter"/>
</dbReference>